<proteinExistence type="predicted"/>
<name>A0A484FDP8_COLOR</name>
<dbReference type="Proteomes" id="UP000014480">
    <property type="component" value="Unassembled WGS sequence"/>
</dbReference>
<evidence type="ECO:0000313" key="3">
    <source>
        <dbReference type="Proteomes" id="UP000014480"/>
    </source>
</evidence>
<evidence type="ECO:0000259" key="1">
    <source>
        <dbReference type="Pfam" id="PF20163"/>
    </source>
</evidence>
<dbReference type="EMBL" id="AMCV02000039">
    <property type="protein sequence ID" value="TDZ15646.1"/>
    <property type="molecule type" value="Genomic_DNA"/>
</dbReference>
<dbReference type="STRING" id="1213857.A0A484FDP8"/>
<sequence>MLGILLVSVVKRGTFAQAWTAHEADCRTGHAAVANTLVHFLLNALSSAILATSNFFMQVLNESSIQGVRKAHAREKWLADMICGCGRPEGNWTLNSASGNSSDAGFLRPNLYAHASLPMSHCLVQSRTTVCAVGLSKPPLLAVMSTVAKFISSVVTVNISQIYLSLWYLAYNSLLTRLDLAREWAQLYTHYRPVRVTRPGGTQNSTHRLQLPYRYSIALLLLGILMHWLTSRALLSQYTREVGTFTITASGGLRGRLHRSP</sequence>
<accession>A0A484FDP8</accession>
<dbReference type="OrthoDB" id="5429634at2759"/>
<keyword evidence="3" id="KW-1185">Reference proteome</keyword>
<protein>
    <recommendedName>
        <fullName evidence="1">DUF6536 domain-containing protein</fullName>
    </recommendedName>
</protein>
<reference evidence="3" key="1">
    <citation type="journal article" date="2013" name="New Phytol.">
        <title>Comparative genomic and transcriptomic analyses reveal the hemibiotrophic stage shift of Colletotrichum fungi.</title>
        <authorList>
            <person name="Gan P."/>
            <person name="Ikeda K."/>
            <person name="Irieda H."/>
            <person name="Narusaka M."/>
            <person name="O'Connell R.J."/>
            <person name="Narusaka Y."/>
            <person name="Takano Y."/>
            <person name="Kubo Y."/>
            <person name="Shirasu K."/>
        </authorList>
    </citation>
    <scope>NUCLEOTIDE SEQUENCE [LARGE SCALE GENOMIC DNA]</scope>
    <source>
        <strain evidence="3">104-T / ATCC 96160 / CBS 514.97 / LARS 414 / MAFF 240422</strain>
    </source>
</reference>
<organism evidence="2 3">
    <name type="scientific">Colletotrichum orbiculare (strain 104-T / ATCC 96160 / CBS 514.97 / LARS 414 / MAFF 240422)</name>
    <name type="common">Cucumber anthracnose fungus</name>
    <name type="synonym">Colletotrichum lagenarium</name>
    <dbReference type="NCBI Taxonomy" id="1213857"/>
    <lineage>
        <taxon>Eukaryota</taxon>
        <taxon>Fungi</taxon>
        <taxon>Dikarya</taxon>
        <taxon>Ascomycota</taxon>
        <taxon>Pezizomycotina</taxon>
        <taxon>Sordariomycetes</taxon>
        <taxon>Hypocreomycetidae</taxon>
        <taxon>Glomerellales</taxon>
        <taxon>Glomerellaceae</taxon>
        <taxon>Colletotrichum</taxon>
        <taxon>Colletotrichum orbiculare species complex</taxon>
    </lineage>
</organism>
<dbReference type="PANTHER" id="PTHR35395:SF1">
    <property type="entry name" value="DUF6536 DOMAIN-CONTAINING PROTEIN"/>
    <property type="match status" value="1"/>
</dbReference>
<gene>
    <name evidence="2" type="ORF">Cob_v011441</name>
</gene>
<dbReference type="AlphaFoldDB" id="A0A484FDP8"/>
<comment type="caution">
    <text evidence="2">The sequence shown here is derived from an EMBL/GenBank/DDBJ whole genome shotgun (WGS) entry which is preliminary data.</text>
</comment>
<dbReference type="PANTHER" id="PTHR35395">
    <property type="entry name" value="DUF6536 DOMAIN-CONTAINING PROTEIN"/>
    <property type="match status" value="1"/>
</dbReference>
<reference evidence="3" key="2">
    <citation type="journal article" date="2019" name="Mol. Plant Microbe Interact.">
        <title>Genome sequence resources for four phytopathogenic fungi from the Colletotrichum orbiculare species complex.</title>
        <authorList>
            <person name="Gan P."/>
            <person name="Tsushima A."/>
            <person name="Narusaka M."/>
            <person name="Narusaka Y."/>
            <person name="Takano Y."/>
            <person name="Kubo Y."/>
            <person name="Shirasu K."/>
        </authorList>
    </citation>
    <scope>GENOME REANNOTATION</scope>
    <source>
        <strain evidence="3">104-T / ATCC 96160 / CBS 514.97 / LARS 414 / MAFF 240422</strain>
    </source>
</reference>
<dbReference type="InterPro" id="IPR046623">
    <property type="entry name" value="DUF6536"/>
</dbReference>
<feature type="domain" description="DUF6536" evidence="1">
    <location>
        <begin position="4"/>
        <end position="78"/>
    </location>
</feature>
<dbReference type="Pfam" id="PF20163">
    <property type="entry name" value="DUF6536"/>
    <property type="match status" value="1"/>
</dbReference>
<evidence type="ECO:0000313" key="2">
    <source>
        <dbReference type="EMBL" id="TDZ15646.1"/>
    </source>
</evidence>